<dbReference type="Proteomes" id="UP001144280">
    <property type="component" value="Unassembled WGS sequence"/>
</dbReference>
<dbReference type="InterPro" id="IPR001077">
    <property type="entry name" value="COMT_C"/>
</dbReference>
<accession>A0ABQ5QXP1</accession>
<dbReference type="Pfam" id="PF00891">
    <property type="entry name" value="Methyltransf_2"/>
    <property type="match status" value="1"/>
</dbReference>
<dbReference type="Gene3D" id="1.10.10.10">
    <property type="entry name" value="Winged helix-like DNA-binding domain superfamily/Winged helix DNA-binding domain"/>
    <property type="match status" value="1"/>
</dbReference>
<keyword evidence="2" id="KW-0808">Transferase</keyword>
<dbReference type="PROSITE" id="PS51683">
    <property type="entry name" value="SAM_OMT_II"/>
    <property type="match status" value="1"/>
</dbReference>
<keyword evidence="1" id="KW-0489">Methyltransferase</keyword>
<organism evidence="6 7">
    <name type="scientific">Phytohabitans aurantiacus</name>
    <dbReference type="NCBI Taxonomy" id="3016789"/>
    <lineage>
        <taxon>Bacteria</taxon>
        <taxon>Bacillati</taxon>
        <taxon>Actinomycetota</taxon>
        <taxon>Actinomycetes</taxon>
        <taxon>Micromonosporales</taxon>
        <taxon>Micromonosporaceae</taxon>
    </lineage>
</organism>
<evidence type="ECO:0000256" key="2">
    <source>
        <dbReference type="ARBA" id="ARBA00022679"/>
    </source>
</evidence>
<evidence type="ECO:0000313" key="7">
    <source>
        <dbReference type="Proteomes" id="UP001144280"/>
    </source>
</evidence>
<dbReference type="InterPro" id="IPR036390">
    <property type="entry name" value="WH_DNA-bd_sf"/>
</dbReference>
<evidence type="ECO:0000259" key="4">
    <source>
        <dbReference type="Pfam" id="PF00891"/>
    </source>
</evidence>
<dbReference type="CDD" id="cd02440">
    <property type="entry name" value="AdoMet_MTases"/>
    <property type="match status" value="1"/>
</dbReference>
<dbReference type="Gene3D" id="1.10.287.1350">
    <property type="match status" value="1"/>
</dbReference>
<dbReference type="Gene3D" id="3.40.50.150">
    <property type="entry name" value="Vaccinia Virus protein VP39"/>
    <property type="match status" value="1"/>
</dbReference>
<evidence type="ECO:0000259" key="5">
    <source>
        <dbReference type="Pfam" id="PF08100"/>
    </source>
</evidence>
<dbReference type="SUPFAM" id="SSF53335">
    <property type="entry name" value="S-adenosyl-L-methionine-dependent methyltransferases"/>
    <property type="match status" value="1"/>
</dbReference>
<evidence type="ECO:0000256" key="1">
    <source>
        <dbReference type="ARBA" id="ARBA00022603"/>
    </source>
</evidence>
<name>A0ABQ5QXP1_9ACTN</name>
<keyword evidence="7" id="KW-1185">Reference proteome</keyword>
<dbReference type="InterPro" id="IPR029063">
    <property type="entry name" value="SAM-dependent_MTases_sf"/>
</dbReference>
<feature type="domain" description="O-methyltransferase C-terminal" evidence="4">
    <location>
        <begin position="115"/>
        <end position="322"/>
    </location>
</feature>
<reference evidence="6" key="1">
    <citation type="submission" date="2022-12" db="EMBL/GenBank/DDBJ databases">
        <title>New Phytohabitans aurantiacus sp. RD004123 nov., an actinomycete isolated from soil.</title>
        <authorList>
            <person name="Triningsih D.W."/>
            <person name="Harunari E."/>
            <person name="Igarashi Y."/>
        </authorList>
    </citation>
    <scope>NUCLEOTIDE SEQUENCE</scope>
    <source>
        <strain evidence="6">RD004123</strain>
    </source>
</reference>
<comment type="caution">
    <text evidence="6">The sequence shown here is derived from an EMBL/GenBank/DDBJ whole genome shotgun (WGS) entry which is preliminary data.</text>
</comment>
<dbReference type="InterPro" id="IPR012967">
    <property type="entry name" value="COMT_dimerisation"/>
</dbReference>
<feature type="domain" description="O-methyltransferase dimerisation" evidence="5">
    <location>
        <begin position="28"/>
        <end position="91"/>
    </location>
</feature>
<proteinExistence type="predicted"/>
<keyword evidence="3" id="KW-0949">S-adenosyl-L-methionine</keyword>
<dbReference type="RefSeq" id="WP_281898879.1">
    <property type="nucleotide sequence ID" value="NZ_BSDI01000022.1"/>
</dbReference>
<dbReference type="SUPFAM" id="SSF46785">
    <property type="entry name" value="Winged helix' DNA-binding domain"/>
    <property type="match status" value="1"/>
</dbReference>
<protein>
    <submittedName>
        <fullName evidence="6">O-methyltransferase</fullName>
    </submittedName>
</protein>
<dbReference type="PIRSF" id="PIRSF005739">
    <property type="entry name" value="O-mtase"/>
    <property type="match status" value="1"/>
</dbReference>
<dbReference type="InterPro" id="IPR036388">
    <property type="entry name" value="WH-like_DNA-bd_sf"/>
</dbReference>
<dbReference type="PANTHER" id="PTHR43712:SF2">
    <property type="entry name" value="O-METHYLTRANSFERASE CICE"/>
    <property type="match status" value="1"/>
</dbReference>
<dbReference type="Pfam" id="PF08100">
    <property type="entry name" value="Dimerisation"/>
    <property type="match status" value="1"/>
</dbReference>
<dbReference type="InterPro" id="IPR016461">
    <property type="entry name" value="COMT-like"/>
</dbReference>
<sequence>MTTTTPEESANATAMRELGMSLGFAAQVRAAAKLGVADVLGDAPASAEVLAKAVDADADTLDRLMRALTSHGVFEEVEHGTYAHTATSRLLREDHPKGMKYIVLWASAPWTWEAWPRLDEAVRTGKAVFPDIYGQEFFTYLQESDPESAKVFNRAMTQSSQITSELVAEVLDLAGVRTVVDIGGGQGHLVATLLRRHPDVKGVLYDLTKVVAGAIPAITAGGELADRCTVIGGDCRESVPPGADLYVFKNVLEWDDESSLAALRNARQAGRPGARVVLVQNLVEASSEMKVTTAMDLFLLLNVGGKKHTRHGLAKLFEQAGLRPGAVQPVPGTSLHTLTAYVPEA</sequence>
<dbReference type="EMBL" id="BSDI01000022">
    <property type="protein sequence ID" value="GLH99313.1"/>
    <property type="molecule type" value="Genomic_DNA"/>
</dbReference>
<evidence type="ECO:0000313" key="6">
    <source>
        <dbReference type="EMBL" id="GLH99313.1"/>
    </source>
</evidence>
<gene>
    <name evidence="6" type="ORF">Pa4123_45880</name>
</gene>
<evidence type="ECO:0000256" key="3">
    <source>
        <dbReference type="ARBA" id="ARBA00022691"/>
    </source>
</evidence>
<dbReference type="PANTHER" id="PTHR43712">
    <property type="entry name" value="PUTATIVE (AFU_ORTHOLOGUE AFUA_4G14580)-RELATED"/>
    <property type="match status" value="1"/>
</dbReference>